<feature type="region of interest" description="Disordered" evidence="1">
    <location>
        <begin position="266"/>
        <end position="673"/>
    </location>
</feature>
<evidence type="ECO:0000256" key="1">
    <source>
        <dbReference type="SAM" id="MobiDB-lite"/>
    </source>
</evidence>
<feature type="compositionally biased region" description="Basic and acidic residues" evidence="1">
    <location>
        <begin position="652"/>
        <end position="670"/>
    </location>
</feature>
<feature type="region of interest" description="Disordered" evidence="1">
    <location>
        <begin position="141"/>
        <end position="169"/>
    </location>
</feature>
<evidence type="ECO:0000313" key="2">
    <source>
        <dbReference type="EMBL" id="KAG7517723.1"/>
    </source>
</evidence>
<feature type="compositionally biased region" description="Basic and acidic residues" evidence="1">
    <location>
        <begin position="268"/>
        <end position="281"/>
    </location>
</feature>
<gene>
    <name evidence="2" type="ORF">JOB18_014837</name>
</gene>
<accession>A0AAV6SLH9</accession>
<evidence type="ECO:0008006" key="4">
    <source>
        <dbReference type="Google" id="ProtNLM"/>
    </source>
</evidence>
<feature type="compositionally biased region" description="Basic and acidic residues" evidence="1">
    <location>
        <begin position="427"/>
        <end position="454"/>
    </location>
</feature>
<proteinExistence type="predicted"/>
<keyword evidence="3" id="KW-1185">Reference proteome</keyword>
<dbReference type="Proteomes" id="UP000693946">
    <property type="component" value="Linkage Group LG12"/>
</dbReference>
<sequence length="700" mass="78772">MAAPRENLLSLGHLTSSERNTFTRQREHCLKKSTYDSLLLQRDRHLRVMHLQQQWQHLKEREHKAQEHNRLLLLQFDKAQDTLREMLSCNAAMKNIRMEYEKHLEERVPEWQQQFKKKSEAAQMKKMEDCFSSYLKTEAEQMAKSPAGHTRLPEKVSAPQGNNNQNSHTDHNQEIAYFLSTWLTHLQSQTACLPFTEPGQHQGSSHVPPAFLPPPSTFPHPHHLWPRQDPPDWASPQPNLPRSWTARAPRIPSEFEGLCGQLNMEESPCEREMSSHRERVGGGKSSHLSQELDINPVRLCSGHAENSDSGRDFSQAGREKRKKKTRHVSSDRGRCSSEESCRTSSATVTSEPAKVQRSESSGSSQKSSTRGSKRTKKIRGGSAAGSSWKEEVANQTPKIEGNSSEEESFSAAGESVSHSGGSTSEDAENKNPYDQPEDRKEKSESVGVKLEHGVGEMGTQKSEQSTAEEKDEEEACKNNHEGEDEDGEERVVSLSDEEQEGRPVEDDDEVPGRKSTSGEEEETGTEDEMEDQGDDEGRSKDEHGNNRKDDSSFSQDEEVDESDGIKTGEEEESDEEEEEEQKGGKAEDSDSDDSIISPQVHRPRQMHVIPEEAAEEEDGGGEKEDSITGSSDQDSIECSDDDIENLLAPQEQTKKVENKQNMDTKPKASCDYEEISQVEQYSPAKSVYHSDSDEFDHFYD</sequence>
<protein>
    <recommendedName>
        <fullName evidence="4">Polo-like kinase 1 substrate 1</fullName>
    </recommendedName>
</protein>
<reference evidence="2 3" key="1">
    <citation type="journal article" date="2021" name="Sci. Rep.">
        <title>Chromosome anchoring in Senegalese sole (Solea senegalensis) reveals sex-associated markers and genome rearrangements in flatfish.</title>
        <authorList>
            <person name="Guerrero-Cozar I."/>
            <person name="Gomez-Garrido J."/>
            <person name="Berbel C."/>
            <person name="Martinez-Blanch J.F."/>
            <person name="Alioto T."/>
            <person name="Claros M.G."/>
            <person name="Gagnaire P.A."/>
            <person name="Manchado M."/>
        </authorList>
    </citation>
    <scope>NUCLEOTIDE SEQUENCE [LARGE SCALE GENOMIC DNA]</scope>
    <source>
        <strain evidence="2">Sse05_10M</strain>
    </source>
</reference>
<feature type="compositionally biased region" description="Acidic residues" evidence="1">
    <location>
        <begin position="518"/>
        <end position="534"/>
    </location>
</feature>
<comment type="caution">
    <text evidence="2">The sequence shown here is derived from an EMBL/GenBank/DDBJ whole genome shotgun (WGS) entry which is preliminary data.</text>
</comment>
<feature type="compositionally biased region" description="Acidic residues" evidence="1">
    <location>
        <begin position="569"/>
        <end position="580"/>
    </location>
</feature>
<feature type="region of interest" description="Disordered" evidence="1">
    <location>
        <begin position="220"/>
        <end position="244"/>
    </location>
</feature>
<name>A0AAV6SLH9_SOLSE</name>
<dbReference type="AlphaFoldDB" id="A0AAV6SLH9"/>
<dbReference type="EMBL" id="JAGKHQ010000004">
    <property type="protein sequence ID" value="KAG7517723.1"/>
    <property type="molecule type" value="Genomic_DNA"/>
</dbReference>
<evidence type="ECO:0000313" key="3">
    <source>
        <dbReference type="Proteomes" id="UP000693946"/>
    </source>
</evidence>
<feature type="compositionally biased region" description="Acidic residues" evidence="1">
    <location>
        <begin position="634"/>
        <end position="644"/>
    </location>
</feature>
<feature type="compositionally biased region" description="Low complexity" evidence="1">
    <location>
        <begin position="358"/>
        <end position="370"/>
    </location>
</feature>
<organism evidence="2 3">
    <name type="scientific">Solea senegalensis</name>
    <name type="common">Senegalese sole</name>
    <dbReference type="NCBI Taxonomy" id="28829"/>
    <lineage>
        <taxon>Eukaryota</taxon>
        <taxon>Metazoa</taxon>
        <taxon>Chordata</taxon>
        <taxon>Craniata</taxon>
        <taxon>Vertebrata</taxon>
        <taxon>Euteleostomi</taxon>
        <taxon>Actinopterygii</taxon>
        <taxon>Neopterygii</taxon>
        <taxon>Teleostei</taxon>
        <taxon>Neoteleostei</taxon>
        <taxon>Acanthomorphata</taxon>
        <taxon>Carangaria</taxon>
        <taxon>Pleuronectiformes</taxon>
        <taxon>Pleuronectoidei</taxon>
        <taxon>Soleidae</taxon>
        <taxon>Solea</taxon>
    </lineage>
</organism>
<feature type="compositionally biased region" description="Acidic residues" evidence="1">
    <location>
        <begin position="495"/>
        <end position="509"/>
    </location>
</feature>
<feature type="compositionally biased region" description="Basic and acidic residues" evidence="1">
    <location>
        <begin position="328"/>
        <end position="341"/>
    </location>
</feature>
<feature type="compositionally biased region" description="Basic and acidic residues" evidence="1">
    <location>
        <begin position="535"/>
        <end position="551"/>
    </location>
</feature>